<name>A0A498NG67_LABRO</name>
<dbReference type="AlphaFoldDB" id="A0A498NG67"/>
<evidence type="ECO:0000313" key="3">
    <source>
        <dbReference type="Proteomes" id="UP000290572"/>
    </source>
</evidence>
<keyword evidence="3" id="KW-1185">Reference proteome</keyword>
<feature type="region of interest" description="Disordered" evidence="1">
    <location>
        <begin position="33"/>
        <end position="89"/>
    </location>
</feature>
<gene>
    <name evidence="2" type="ORF">ROHU_017496</name>
</gene>
<sequence>MEVGLVAAQGLLAGDGRPFESLSLLSQAGRKMEETEVNAAPRSSSKDRLSEAYLSISEREKDADSQRSAEPVRSRPVAPGPDAALTLAL</sequence>
<dbReference type="Proteomes" id="UP000290572">
    <property type="component" value="Unassembled WGS sequence"/>
</dbReference>
<feature type="compositionally biased region" description="Basic and acidic residues" evidence="1">
    <location>
        <begin position="57"/>
        <end position="73"/>
    </location>
</feature>
<evidence type="ECO:0000313" key="2">
    <source>
        <dbReference type="EMBL" id="RXN30826.1"/>
    </source>
</evidence>
<organism evidence="2 3">
    <name type="scientific">Labeo rohita</name>
    <name type="common">Indian major carp</name>
    <name type="synonym">Cyprinus rohita</name>
    <dbReference type="NCBI Taxonomy" id="84645"/>
    <lineage>
        <taxon>Eukaryota</taxon>
        <taxon>Metazoa</taxon>
        <taxon>Chordata</taxon>
        <taxon>Craniata</taxon>
        <taxon>Vertebrata</taxon>
        <taxon>Euteleostomi</taxon>
        <taxon>Actinopterygii</taxon>
        <taxon>Neopterygii</taxon>
        <taxon>Teleostei</taxon>
        <taxon>Ostariophysi</taxon>
        <taxon>Cypriniformes</taxon>
        <taxon>Cyprinidae</taxon>
        <taxon>Labeoninae</taxon>
        <taxon>Labeonini</taxon>
        <taxon>Labeo</taxon>
    </lineage>
</organism>
<accession>A0A498NG67</accession>
<proteinExistence type="predicted"/>
<dbReference type="EMBL" id="QBIY01011545">
    <property type="protein sequence ID" value="RXN30826.1"/>
    <property type="molecule type" value="Genomic_DNA"/>
</dbReference>
<evidence type="ECO:0000256" key="1">
    <source>
        <dbReference type="SAM" id="MobiDB-lite"/>
    </source>
</evidence>
<comment type="caution">
    <text evidence="2">The sequence shown here is derived from an EMBL/GenBank/DDBJ whole genome shotgun (WGS) entry which is preliminary data.</text>
</comment>
<protein>
    <submittedName>
        <fullName evidence="2">Autism susceptibility gene 2-like protein</fullName>
    </submittedName>
</protein>
<reference evidence="2 3" key="1">
    <citation type="submission" date="2018-03" db="EMBL/GenBank/DDBJ databases">
        <title>Draft genome sequence of Rohu Carp (Labeo rohita).</title>
        <authorList>
            <person name="Das P."/>
            <person name="Kushwaha B."/>
            <person name="Joshi C.G."/>
            <person name="Kumar D."/>
            <person name="Nagpure N.S."/>
            <person name="Sahoo L."/>
            <person name="Das S.P."/>
            <person name="Bit A."/>
            <person name="Patnaik S."/>
            <person name="Meher P.K."/>
            <person name="Jayasankar P."/>
            <person name="Koringa P.G."/>
            <person name="Patel N.V."/>
            <person name="Hinsu A.T."/>
            <person name="Kumar R."/>
            <person name="Pandey M."/>
            <person name="Agarwal S."/>
            <person name="Srivastava S."/>
            <person name="Singh M."/>
            <person name="Iquebal M.A."/>
            <person name="Jaiswal S."/>
            <person name="Angadi U.B."/>
            <person name="Kumar N."/>
            <person name="Raza M."/>
            <person name="Shah T.M."/>
            <person name="Rai A."/>
            <person name="Jena J.K."/>
        </authorList>
    </citation>
    <scope>NUCLEOTIDE SEQUENCE [LARGE SCALE GENOMIC DNA]</scope>
    <source>
        <strain evidence="2">DASCIFA01</strain>
        <tissue evidence="2">Testis</tissue>
    </source>
</reference>